<evidence type="ECO:0000313" key="5">
    <source>
        <dbReference type="Proteomes" id="UP000186607"/>
    </source>
</evidence>
<dbReference type="PRINTS" id="PR00922">
    <property type="entry name" value="DADACBPTASE3"/>
</dbReference>
<dbReference type="InterPro" id="IPR000667">
    <property type="entry name" value="Peptidase_S13"/>
</dbReference>
<keyword evidence="3" id="KW-0732">Signal</keyword>
<evidence type="ECO:0000256" key="2">
    <source>
        <dbReference type="ARBA" id="ARBA00022801"/>
    </source>
</evidence>
<dbReference type="EMBL" id="MSTI01000135">
    <property type="protein sequence ID" value="OLV16624.1"/>
    <property type="molecule type" value="Genomic_DNA"/>
</dbReference>
<dbReference type="SUPFAM" id="SSF56601">
    <property type="entry name" value="beta-lactamase/transpeptidase-like"/>
    <property type="match status" value="1"/>
</dbReference>
<dbReference type="GO" id="GO:0000270">
    <property type="term" value="P:peptidoglycan metabolic process"/>
    <property type="evidence" value="ECO:0007669"/>
    <property type="project" value="TreeGrafter"/>
</dbReference>
<dbReference type="InterPro" id="IPR012338">
    <property type="entry name" value="Beta-lactam/transpept-like"/>
</dbReference>
<accession>A0A1U7NUM6</accession>
<evidence type="ECO:0000256" key="3">
    <source>
        <dbReference type="SAM" id="SignalP"/>
    </source>
</evidence>
<dbReference type="OrthoDB" id="56883at2"/>
<evidence type="ECO:0000313" key="4">
    <source>
        <dbReference type="EMBL" id="OLV16624.1"/>
    </source>
</evidence>
<dbReference type="Gene3D" id="3.40.710.10">
    <property type="entry name" value="DD-peptidase/beta-lactamase superfamily"/>
    <property type="match status" value="1"/>
</dbReference>
<organism evidence="4 5">
    <name type="scientific">Deinococcus marmoris</name>
    <dbReference type="NCBI Taxonomy" id="249408"/>
    <lineage>
        <taxon>Bacteria</taxon>
        <taxon>Thermotogati</taxon>
        <taxon>Deinococcota</taxon>
        <taxon>Deinococci</taxon>
        <taxon>Deinococcales</taxon>
        <taxon>Deinococcaceae</taxon>
        <taxon>Deinococcus</taxon>
    </lineage>
</organism>
<feature type="chain" id="PRO_5012933996" evidence="3">
    <location>
        <begin position="25"/>
        <end position="465"/>
    </location>
</feature>
<keyword evidence="4" id="KW-0121">Carboxypeptidase</keyword>
<comment type="similarity">
    <text evidence="1">Belongs to the peptidase S13 family.</text>
</comment>
<dbReference type="GO" id="GO:0006508">
    <property type="term" value="P:proteolysis"/>
    <property type="evidence" value="ECO:0007669"/>
    <property type="project" value="InterPro"/>
</dbReference>
<protein>
    <submittedName>
        <fullName evidence="4">D-alanyl-D-alanine carboxypeptidase</fullName>
    </submittedName>
</protein>
<dbReference type="PANTHER" id="PTHR30023">
    <property type="entry name" value="D-ALANYL-D-ALANINE CARBOXYPEPTIDASE"/>
    <property type="match status" value="1"/>
</dbReference>
<keyword evidence="5" id="KW-1185">Reference proteome</keyword>
<dbReference type="Pfam" id="PF02113">
    <property type="entry name" value="Peptidase_S13"/>
    <property type="match status" value="3"/>
</dbReference>
<sequence length="465" mass="48763">MSRFLPLMCLLLCVGGAQVPVAQEADLTLQREPGLSAGVQKVLRGLPPGVRAGVLVQDLQTGRVLQTRLPDAPFIPASVTKLVMASAILNERGGADGWWSAELTVPAAQIGQAGVKAVTLRGSGDPTLSVSGSGYSLRALAKQAYARGLRVVGQVRLDDARLDSATWKDAPIELPMTALRLAEWHDAPPPSAESAHSRLGAALTAELRRAGIRVTSEQVGGAAPLKPYLPLPRTDEQGRPLPPDPVVPVDRRPEQAVASVRSAPVAKFLAATLRPSDNLNAEELLGTLALRPAANGTLSGGLARERAYLGRIGVDLSGVVLADGSGLSREDRLTPRALVDLLRVMYELPYPLAGTPAEGSGFPDQVYRQRQNAFIEALPQGGTGENVPAHDGRGGTLARRFLGAGLDVRAKTGTLPGVSSLAGYVTAKSGHTLAFALMMNGPLDTPILTLRALLDETVEVLAAEN</sequence>
<proteinExistence type="inferred from homology"/>
<reference evidence="4 5" key="1">
    <citation type="submission" date="2017-01" db="EMBL/GenBank/DDBJ databases">
        <title>Genome Analysis of Deinococcus marmoris KOPRI26562.</title>
        <authorList>
            <person name="Kim J.H."/>
            <person name="Oh H.-M."/>
        </authorList>
    </citation>
    <scope>NUCLEOTIDE SEQUENCE [LARGE SCALE GENOMIC DNA]</scope>
    <source>
        <strain evidence="4 5">KOPRI26562</strain>
    </source>
</reference>
<dbReference type="RefSeq" id="WP_075835084.1">
    <property type="nucleotide sequence ID" value="NZ_MSTI01000135.1"/>
</dbReference>
<dbReference type="Gene3D" id="3.50.80.20">
    <property type="entry name" value="D-Ala-D-Ala carboxypeptidase C, peptidase S13"/>
    <property type="match status" value="1"/>
</dbReference>
<evidence type="ECO:0000256" key="1">
    <source>
        <dbReference type="ARBA" id="ARBA00006096"/>
    </source>
</evidence>
<keyword evidence="4" id="KW-0645">Protease</keyword>
<dbReference type="STRING" id="249408.BOO71_0011188"/>
<dbReference type="GO" id="GO:0004185">
    <property type="term" value="F:serine-type carboxypeptidase activity"/>
    <property type="evidence" value="ECO:0007669"/>
    <property type="project" value="InterPro"/>
</dbReference>
<dbReference type="AlphaFoldDB" id="A0A1U7NUM6"/>
<name>A0A1U7NUM6_9DEIO</name>
<keyword evidence="2" id="KW-0378">Hydrolase</keyword>
<gene>
    <name evidence="4" type="ORF">BOO71_0011188</name>
</gene>
<feature type="signal peptide" evidence="3">
    <location>
        <begin position="1"/>
        <end position="24"/>
    </location>
</feature>
<dbReference type="PANTHER" id="PTHR30023:SF0">
    <property type="entry name" value="PENICILLIN-SENSITIVE CARBOXYPEPTIDASE A"/>
    <property type="match status" value="1"/>
</dbReference>
<comment type="caution">
    <text evidence="4">The sequence shown here is derived from an EMBL/GenBank/DDBJ whole genome shotgun (WGS) entry which is preliminary data.</text>
</comment>
<dbReference type="Proteomes" id="UP000186607">
    <property type="component" value="Unassembled WGS sequence"/>
</dbReference>